<accession>A0A7I9UXK9</accession>
<evidence type="ECO:0000256" key="1">
    <source>
        <dbReference type="ARBA" id="ARBA00022729"/>
    </source>
</evidence>
<dbReference type="Pfam" id="PF00497">
    <property type="entry name" value="SBP_bac_3"/>
    <property type="match status" value="1"/>
</dbReference>
<keyword evidence="5" id="KW-1185">Reference proteome</keyword>
<feature type="domain" description="Solute-binding protein family 3/N-terminal" evidence="3">
    <location>
        <begin position="56"/>
        <end position="280"/>
    </location>
</feature>
<name>A0A7I9UXK9_9ACTN</name>
<evidence type="ECO:0000313" key="5">
    <source>
        <dbReference type="Proteomes" id="UP000444980"/>
    </source>
</evidence>
<evidence type="ECO:0000259" key="3">
    <source>
        <dbReference type="SMART" id="SM00062"/>
    </source>
</evidence>
<dbReference type="SUPFAM" id="SSF53850">
    <property type="entry name" value="Periplasmic binding protein-like II"/>
    <property type="match status" value="1"/>
</dbReference>
<dbReference type="PANTHER" id="PTHR35936:SF17">
    <property type="entry name" value="ARGININE-BINDING EXTRACELLULAR PROTEIN ARTP"/>
    <property type="match status" value="1"/>
</dbReference>
<dbReference type="PANTHER" id="PTHR35936">
    <property type="entry name" value="MEMBRANE-BOUND LYTIC MUREIN TRANSGLYCOSYLASE F"/>
    <property type="match status" value="1"/>
</dbReference>
<dbReference type="CDD" id="cd01004">
    <property type="entry name" value="PBP2_MidA_like"/>
    <property type="match status" value="1"/>
</dbReference>
<sequence length="293" mass="30990">MFARRLGCLAVAMSVAVVTACTNDESALDTAPISVDVAKQPAIAALLPEPIRAGGVLVVGTNPPYQPNEFKNRDGQIVGFDIDLAAALAQVFGLRLRVAESEFAKIIPAIQAGTFHLGMSAFTDTLEREKQVDFVTYFSAGVLWARRTGTTITPTTACGRRVGVKSTTVQDTQEIPAKSADCVRAGKEPIRKVKFENQDATVNALLLGQVDAMSADSPVTAYAVKKTDGQLEAVGPVYDAAPYGIAVAKGGVAQAVRAAMQYLIEHGYYSTIATHWGLSAGMIRESVVNGAKE</sequence>
<dbReference type="RefSeq" id="WP_161926986.1">
    <property type="nucleotide sequence ID" value="NZ_BJOU01000001.1"/>
</dbReference>
<dbReference type="PROSITE" id="PS51257">
    <property type="entry name" value="PROKAR_LIPOPROTEIN"/>
    <property type="match status" value="1"/>
</dbReference>
<dbReference type="Gene3D" id="3.40.190.10">
    <property type="entry name" value="Periplasmic binding protein-like II"/>
    <property type="match status" value="2"/>
</dbReference>
<evidence type="ECO:0000313" key="4">
    <source>
        <dbReference type="EMBL" id="GED97693.1"/>
    </source>
</evidence>
<feature type="chain" id="PRO_5038865171" evidence="2">
    <location>
        <begin position="21"/>
        <end position="293"/>
    </location>
</feature>
<comment type="caution">
    <text evidence="4">The sequence shown here is derived from an EMBL/GenBank/DDBJ whole genome shotgun (WGS) entry which is preliminary data.</text>
</comment>
<organism evidence="4 5">
    <name type="scientific">Gordonia crocea</name>
    <dbReference type="NCBI Taxonomy" id="589162"/>
    <lineage>
        <taxon>Bacteria</taxon>
        <taxon>Bacillati</taxon>
        <taxon>Actinomycetota</taxon>
        <taxon>Actinomycetes</taxon>
        <taxon>Mycobacteriales</taxon>
        <taxon>Gordoniaceae</taxon>
        <taxon>Gordonia</taxon>
    </lineage>
</organism>
<protein>
    <submittedName>
        <fullName evidence="4">ABC transporter substrate-binding protein</fullName>
    </submittedName>
</protein>
<dbReference type="Proteomes" id="UP000444980">
    <property type="component" value="Unassembled WGS sequence"/>
</dbReference>
<evidence type="ECO:0000256" key="2">
    <source>
        <dbReference type="SAM" id="SignalP"/>
    </source>
</evidence>
<keyword evidence="1 2" id="KW-0732">Signal</keyword>
<gene>
    <name evidence="4" type="ORF">nbrc107697_17320</name>
</gene>
<feature type="signal peptide" evidence="2">
    <location>
        <begin position="1"/>
        <end position="20"/>
    </location>
</feature>
<proteinExistence type="predicted"/>
<dbReference type="OrthoDB" id="9762169at2"/>
<dbReference type="EMBL" id="BJOU01000001">
    <property type="protein sequence ID" value="GED97693.1"/>
    <property type="molecule type" value="Genomic_DNA"/>
</dbReference>
<dbReference type="SMART" id="SM00062">
    <property type="entry name" value="PBPb"/>
    <property type="match status" value="1"/>
</dbReference>
<dbReference type="InterPro" id="IPR001638">
    <property type="entry name" value="Solute-binding_3/MltF_N"/>
</dbReference>
<reference evidence="5" key="1">
    <citation type="submission" date="2019-06" db="EMBL/GenBank/DDBJ databases">
        <title>Gordonia isolated from sludge of a wastewater treatment plant.</title>
        <authorList>
            <person name="Tamura T."/>
            <person name="Aoyama K."/>
            <person name="Kang Y."/>
            <person name="Saito S."/>
            <person name="Akiyama N."/>
            <person name="Yazawa K."/>
            <person name="Gonoi T."/>
            <person name="Mikami Y."/>
        </authorList>
    </citation>
    <scope>NUCLEOTIDE SEQUENCE [LARGE SCALE GENOMIC DNA]</scope>
    <source>
        <strain evidence="5">NBRC 107697</strain>
    </source>
</reference>
<dbReference type="AlphaFoldDB" id="A0A7I9UXK9"/>